<keyword evidence="5 7" id="KW-1133">Transmembrane helix</keyword>
<dbReference type="SMART" id="SM00563">
    <property type="entry name" value="PlsC"/>
    <property type="match status" value="1"/>
</dbReference>
<dbReference type="AlphaFoldDB" id="A0A833RHH0"/>
<accession>A0A833RHH0</accession>
<comment type="similarity">
    <text evidence="2">Belongs to the GPAT/DAPAT family.</text>
</comment>
<evidence type="ECO:0000256" key="3">
    <source>
        <dbReference type="ARBA" id="ARBA00022679"/>
    </source>
</evidence>
<protein>
    <submittedName>
        <fullName evidence="9">Glycerol-3-phosphate acyltransferase 1-like protein</fullName>
    </submittedName>
</protein>
<dbReference type="GO" id="GO:0016791">
    <property type="term" value="F:phosphatase activity"/>
    <property type="evidence" value="ECO:0007669"/>
    <property type="project" value="TreeGrafter"/>
</dbReference>
<dbReference type="Pfam" id="PF01553">
    <property type="entry name" value="Acyltransferase"/>
    <property type="match status" value="1"/>
</dbReference>
<dbReference type="GO" id="GO:0090447">
    <property type="term" value="F:glycerol-3-phosphate 2-O-acyltransferase activity"/>
    <property type="evidence" value="ECO:0007669"/>
    <property type="project" value="TreeGrafter"/>
</dbReference>
<keyword evidence="10" id="KW-1185">Reference proteome</keyword>
<dbReference type="GO" id="GO:0010143">
    <property type="term" value="P:cutin biosynthetic process"/>
    <property type="evidence" value="ECO:0007669"/>
    <property type="project" value="TreeGrafter"/>
</dbReference>
<organism evidence="9 10">
    <name type="scientific">Carex littledalei</name>
    <dbReference type="NCBI Taxonomy" id="544730"/>
    <lineage>
        <taxon>Eukaryota</taxon>
        <taxon>Viridiplantae</taxon>
        <taxon>Streptophyta</taxon>
        <taxon>Embryophyta</taxon>
        <taxon>Tracheophyta</taxon>
        <taxon>Spermatophyta</taxon>
        <taxon>Magnoliopsida</taxon>
        <taxon>Liliopsida</taxon>
        <taxon>Poales</taxon>
        <taxon>Cyperaceae</taxon>
        <taxon>Cyperoideae</taxon>
        <taxon>Cariceae</taxon>
        <taxon>Carex</taxon>
        <taxon>Carex subgen. Euthyceras</taxon>
    </lineage>
</organism>
<dbReference type="SUPFAM" id="SSF69593">
    <property type="entry name" value="Glycerol-3-phosphate (1)-acyltransferase"/>
    <property type="match status" value="1"/>
</dbReference>
<keyword evidence="6 7" id="KW-0472">Membrane</keyword>
<keyword evidence="9" id="KW-0012">Acyltransferase</keyword>
<comment type="subcellular location">
    <subcellularLocation>
        <location evidence="1">Membrane</location>
        <topology evidence="1">Multi-pass membrane protein</topology>
    </subcellularLocation>
</comment>
<feature type="transmembrane region" description="Helical" evidence="7">
    <location>
        <begin position="103"/>
        <end position="125"/>
    </location>
</feature>
<evidence type="ECO:0000256" key="7">
    <source>
        <dbReference type="SAM" id="Phobius"/>
    </source>
</evidence>
<dbReference type="PANTHER" id="PTHR15486">
    <property type="entry name" value="ANCIENT UBIQUITOUS PROTEIN"/>
    <property type="match status" value="1"/>
</dbReference>
<reference evidence="9" key="1">
    <citation type="submission" date="2020-01" db="EMBL/GenBank/DDBJ databases">
        <title>Genome sequence of Kobresia littledalei, the first chromosome-level genome in the family Cyperaceae.</title>
        <authorList>
            <person name="Qu G."/>
        </authorList>
    </citation>
    <scope>NUCLEOTIDE SEQUENCE</scope>
    <source>
        <strain evidence="9">C.B.Clarke</strain>
        <tissue evidence="9">Leaf</tissue>
    </source>
</reference>
<evidence type="ECO:0000313" key="9">
    <source>
        <dbReference type="EMBL" id="KAF3339963.1"/>
    </source>
</evidence>
<evidence type="ECO:0000256" key="6">
    <source>
        <dbReference type="ARBA" id="ARBA00023136"/>
    </source>
</evidence>
<dbReference type="PANTHER" id="PTHR15486:SF0">
    <property type="entry name" value="GLYCEROL-3-PHOSPHATE ACYLTRANSFERASE 1"/>
    <property type="match status" value="1"/>
</dbReference>
<feature type="domain" description="Phospholipid/glycerol acyltransferase" evidence="8">
    <location>
        <begin position="337"/>
        <end position="438"/>
    </location>
</feature>
<sequence>MVLPPVLFKIAARWHFTCYLAFRKIKTFGFHHKNTTSRVHHTHSLQTDISKCPLERRENQTLVCDFYGTLLRSSSLFPFFMLVAFEGGGIFRALMLLLLSPVIFLLGSNGEVALRLMIFVTFFSLRKKDMNLVARAVLPKFYLENLHCQAYEVMASCGRKVVVTSMPRVLVEKFLKEYLGVETVYGVELEMANNGDYFTGFVSCSGFVAKQRALKDLFGEHKADIGLLSACSSRDNLLIPYCKETYVISKSTNKLLREKYPKPLIFHDGRLAFLPTPLAFLSLFLFLPMGIFLSIIRIIVGLVLPYKVALPIAAFTGVQFRVKGLTGSTSENPKKSVLYVCTHRTLIDPILLSTAVQRPVPAVTYSLSWVSELIAPIKTVRLTRDRQHDANTMRTLLSEGDLAVCPEGTTCREPYLLRFSPLFAEMTDEIMPVAVDVKVSVFYGTTASGLKGLDPLLLMMNPTPYYRVEFLGRLEKELTCTGGRWSAVDVANMVQRQLGNALGFECTGLTRKDKYMILAENDGVVSVNTQM</sequence>
<comment type="caution">
    <text evidence="9">The sequence shown here is derived from an EMBL/GenBank/DDBJ whole genome shotgun (WGS) entry which is preliminary data.</text>
</comment>
<evidence type="ECO:0000259" key="8">
    <source>
        <dbReference type="SMART" id="SM00563"/>
    </source>
</evidence>
<dbReference type="GO" id="GO:0016020">
    <property type="term" value="C:membrane"/>
    <property type="evidence" value="ECO:0007669"/>
    <property type="project" value="UniProtKB-SubCell"/>
</dbReference>
<dbReference type="InterPro" id="IPR056462">
    <property type="entry name" value="HAD_RAM2/GPAT1-8"/>
</dbReference>
<evidence type="ECO:0000256" key="4">
    <source>
        <dbReference type="ARBA" id="ARBA00022692"/>
    </source>
</evidence>
<evidence type="ECO:0000256" key="2">
    <source>
        <dbReference type="ARBA" id="ARBA00007937"/>
    </source>
</evidence>
<feature type="transmembrane region" description="Helical" evidence="7">
    <location>
        <begin position="278"/>
        <end position="304"/>
    </location>
</feature>
<evidence type="ECO:0000313" key="10">
    <source>
        <dbReference type="Proteomes" id="UP000623129"/>
    </source>
</evidence>
<keyword evidence="4 7" id="KW-0812">Transmembrane</keyword>
<gene>
    <name evidence="9" type="ORF">FCM35_KLT15734</name>
</gene>
<proteinExistence type="inferred from homology"/>
<keyword evidence="3 9" id="KW-0808">Transferase</keyword>
<name>A0A833RHH0_9POAL</name>
<feature type="transmembrane region" description="Helical" evidence="7">
    <location>
        <begin position="76"/>
        <end position="97"/>
    </location>
</feature>
<evidence type="ECO:0000256" key="5">
    <source>
        <dbReference type="ARBA" id="ARBA00022989"/>
    </source>
</evidence>
<evidence type="ECO:0000256" key="1">
    <source>
        <dbReference type="ARBA" id="ARBA00004141"/>
    </source>
</evidence>
<dbReference type="InterPro" id="IPR002123">
    <property type="entry name" value="Plipid/glycerol_acylTrfase"/>
</dbReference>
<dbReference type="Proteomes" id="UP000623129">
    <property type="component" value="Unassembled WGS sequence"/>
</dbReference>
<dbReference type="Pfam" id="PF23270">
    <property type="entry name" value="HAD_RAM2_N"/>
    <property type="match status" value="1"/>
</dbReference>
<dbReference type="EMBL" id="SWLB01000003">
    <property type="protein sequence ID" value="KAF3339963.1"/>
    <property type="molecule type" value="Genomic_DNA"/>
</dbReference>
<dbReference type="OrthoDB" id="1854593at2759"/>